<evidence type="ECO:0000313" key="3">
    <source>
        <dbReference type="Proteomes" id="UP001597387"/>
    </source>
</evidence>
<proteinExistence type="predicted"/>
<feature type="transmembrane region" description="Helical" evidence="1">
    <location>
        <begin position="18"/>
        <end position="37"/>
    </location>
</feature>
<keyword evidence="1" id="KW-0472">Membrane</keyword>
<keyword evidence="3" id="KW-1185">Reference proteome</keyword>
<organism evidence="2 3">
    <name type="scientific">Paradesertivirga mongoliensis</name>
    <dbReference type="NCBI Taxonomy" id="2100740"/>
    <lineage>
        <taxon>Bacteria</taxon>
        <taxon>Pseudomonadati</taxon>
        <taxon>Bacteroidota</taxon>
        <taxon>Sphingobacteriia</taxon>
        <taxon>Sphingobacteriales</taxon>
        <taxon>Sphingobacteriaceae</taxon>
        <taxon>Paradesertivirga</taxon>
    </lineage>
</organism>
<feature type="transmembrane region" description="Helical" evidence="1">
    <location>
        <begin position="43"/>
        <end position="64"/>
    </location>
</feature>
<evidence type="ECO:0000256" key="1">
    <source>
        <dbReference type="SAM" id="Phobius"/>
    </source>
</evidence>
<name>A0ABW4ZFK7_9SPHI</name>
<protein>
    <submittedName>
        <fullName evidence="2">Uncharacterized protein</fullName>
    </submittedName>
</protein>
<accession>A0ABW4ZFK7</accession>
<keyword evidence="1" id="KW-0812">Transmembrane</keyword>
<sequence>MTYQLSETPRAWLFAKRITALIGVILLLEMMYFVATASSSLEITVICIVLFAMIGNIPILYNLYKSTD</sequence>
<dbReference type="Proteomes" id="UP001597387">
    <property type="component" value="Unassembled WGS sequence"/>
</dbReference>
<keyword evidence="1" id="KW-1133">Transmembrane helix</keyword>
<dbReference type="EMBL" id="JBHUHZ010000001">
    <property type="protein sequence ID" value="MFD2160796.1"/>
    <property type="molecule type" value="Genomic_DNA"/>
</dbReference>
<evidence type="ECO:0000313" key="2">
    <source>
        <dbReference type="EMBL" id="MFD2160796.1"/>
    </source>
</evidence>
<comment type="caution">
    <text evidence="2">The sequence shown here is derived from an EMBL/GenBank/DDBJ whole genome shotgun (WGS) entry which is preliminary data.</text>
</comment>
<gene>
    <name evidence="2" type="ORF">ACFSJU_00185</name>
</gene>
<dbReference type="RefSeq" id="WP_255902078.1">
    <property type="nucleotide sequence ID" value="NZ_JAFMZO010000002.1"/>
</dbReference>
<reference evidence="3" key="1">
    <citation type="journal article" date="2019" name="Int. J. Syst. Evol. Microbiol.">
        <title>The Global Catalogue of Microorganisms (GCM) 10K type strain sequencing project: providing services to taxonomists for standard genome sequencing and annotation.</title>
        <authorList>
            <consortium name="The Broad Institute Genomics Platform"/>
            <consortium name="The Broad Institute Genome Sequencing Center for Infectious Disease"/>
            <person name="Wu L."/>
            <person name="Ma J."/>
        </authorList>
    </citation>
    <scope>NUCLEOTIDE SEQUENCE [LARGE SCALE GENOMIC DNA]</scope>
    <source>
        <strain evidence="3">KCTC 42217</strain>
    </source>
</reference>